<dbReference type="RefSeq" id="WP_094015630.1">
    <property type="nucleotide sequence ID" value="NZ_NMQW01000020.1"/>
</dbReference>
<dbReference type="Gene3D" id="3.40.630.40">
    <property type="entry name" value="Zn-dependent exopeptidases"/>
    <property type="match status" value="1"/>
</dbReference>
<dbReference type="Pfam" id="PF01520">
    <property type="entry name" value="Amidase_3"/>
    <property type="match status" value="1"/>
</dbReference>
<dbReference type="Pfam" id="PF08239">
    <property type="entry name" value="SH3_3"/>
    <property type="match status" value="1"/>
</dbReference>
<evidence type="ECO:0000256" key="4">
    <source>
        <dbReference type="SAM" id="SignalP"/>
    </source>
</evidence>
<dbReference type="PANTHER" id="PTHR30404">
    <property type="entry name" value="N-ACETYLMURAMOYL-L-ALANINE AMIDASE"/>
    <property type="match status" value="1"/>
</dbReference>
<name>A0A229URU5_9BACL</name>
<dbReference type="InterPro" id="IPR003646">
    <property type="entry name" value="SH3-like_bac-type"/>
</dbReference>
<accession>A0A229URU5</accession>
<evidence type="ECO:0000313" key="6">
    <source>
        <dbReference type="EMBL" id="OXM85639.1"/>
    </source>
</evidence>
<dbReference type="InterPro" id="IPR002508">
    <property type="entry name" value="MurNAc-LAA_cat"/>
</dbReference>
<evidence type="ECO:0000256" key="2">
    <source>
        <dbReference type="ARBA" id="ARBA00023316"/>
    </source>
</evidence>
<keyword evidence="7" id="KW-1185">Reference proteome</keyword>
<keyword evidence="2" id="KW-0961">Cell wall biogenesis/degradation</keyword>
<evidence type="ECO:0000256" key="3">
    <source>
        <dbReference type="SAM" id="MobiDB-lite"/>
    </source>
</evidence>
<sequence>MKASMMLLFLLILVVSGLPGLPSLQAHAAETRQARVLASSLTIRSDANLNSPVLGSLKRNTIVSASEESYGWVKIASGRTTGWVAGHYLETLGTDTDTQDRQAPLQTDKKSADKPAKSAASKSERPLAGKVIVIDPGHGGSDTGGIGKKYGTYEKTVNLATSRYVMDKLKEEGAQVILTRIDDRTNLELSTRVRISESQKADAFVSIHYNASPKPVSGTLTFFYSKSKDMGLAYKIEAQLRKNLDLKSNGISYGDYHVLRENNRPSVLVELGFLTNARDESLIRTANYQMKAAAAIVDGLKDYFKD</sequence>
<keyword evidence="1" id="KW-0378">Hydrolase</keyword>
<proteinExistence type="predicted"/>
<evidence type="ECO:0000259" key="5">
    <source>
        <dbReference type="PROSITE" id="PS51781"/>
    </source>
</evidence>
<evidence type="ECO:0000313" key="7">
    <source>
        <dbReference type="Proteomes" id="UP000215509"/>
    </source>
</evidence>
<dbReference type="AlphaFoldDB" id="A0A229URU5"/>
<dbReference type="CDD" id="cd02696">
    <property type="entry name" value="MurNAc-LAA"/>
    <property type="match status" value="1"/>
</dbReference>
<dbReference type="GO" id="GO:0071555">
    <property type="term" value="P:cell wall organization"/>
    <property type="evidence" value="ECO:0007669"/>
    <property type="project" value="UniProtKB-KW"/>
</dbReference>
<feature type="region of interest" description="Disordered" evidence="3">
    <location>
        <begin position="95"/>
        <end position="125"/>
    </location>
</feature>
<evidence type="ECO:0000256" key="1">
    <source>
        <dbReference type="ARBA" id="ARBA00022801"/>
    </source>
</evidence>
<gene>
    <name evidence="6" type="ORF">CF651_14745</name>
</gene>
<dbReference type="EMBL" id="NMQW01000020">
    <property type="protein sequence ID" value="OXM85639.1"/>
    <property type="molecule type" value="Genomic_DNA"/>
</dbReference>
<dbReference type="SMART" id="SM00646">
    <property type="entry name" value="Ami_3"/>
    <property type="match status" value="1"/>
</dbReference>
<dbReference type="GO" id="GO:0009253">
    <property type="term" value="P:peptidoglycan catabolic process"/>
    <property type="evidence" value="ECO:0007669"/>
    <property type="project" value="InterPro"/>
</dbReference>
<feature type="domain" description="SH3b" evidence="5">
    <location>
        <begin position="29"/>
        <end position="93"/>
    </location>
</feature>
<organism evidence="6 7">
    <name type="scientific">Paenibacillus rigui</name>
    <dbReference type="NCBI Taxonomy" id="554312"/>
    <lineage>
        <taxon>Bacteria</taxon>
        <taxon>Bacillati</taxon>
        <taxon>Bacillota</taxon>
        <taxon>Bacilli</taxon>
        <taxon>Bacillales</taxon>
        <taxon>Paenibacillaceae</taxon>
        <taxon>Paenibacillus</taxon>
    </lineage>
</organism>
<feature type="chain" id="PRO_5012285532" evidence="4">
    <location>
        <begin position="29"/>
        <end position="306"/>
    </location>
</feature>
<dbReference type="Proteomes" id="UP000215509">
    <property type="component" value="Unassembled WGS sequence"/>
</dbReference>
<dbReference type="Gene3D" id="2.30.30.40">
    <property type="entry name" value="SH3 Domains"/>
    <property type="match status" value="1"/>
</dbReference>
<dbReference type="GO" id="GO:0008745">
    <property type="term" value="F:N-acetylmuramoyl-L-alanine amidase activity"/>
    <property type="evidence" value="ECO:0007669"/>
    <property type="project" value="InterPro"/>
</dbReference>
<dbReference type="SUPFAM" id="SSF53187">
    <property type="entry name" value="Zn-dependent exopeptidases"/>
    <property type="match status" value="1"/>
</dbReference>
<keyword evidence="4" id="KW-0732">Signal</keyword>
<reference evidence="6 7" key="1">
    <citation type="submission" date="2017-07" db="EMBL/GenBank/DDBJ databases">
        <title>Genome sequencing and assembly of Paenibacillus rigui.</title>
        <authorList>
            <person name="Mayilraj S."/>
        </authorList>
    </citation>
    <scope>NUCLEOTIDE SEQUENCE [LARGE SCALE GENOMIC DNA]</scope>
    <source>
        <strain evidence="6 7">JCM 16352</strain>
    </source>
</reference>
<feature type="signal peptide" evidence="4">
    <location>
        <begin position="1"/>
        <end position="28"/>
    </location>
</feature>
<protein>
    <submittedName>
        <fullName evidence="6">N-acetylmuramoyl-L-alanine amidase</fullName>
    </submittedName>
</protein>
<dbReference type="PANTHER" id="PTHR30404:SF0">
    <property type="entry name" value="N-ACETYLMURAMOYL-L-ALANINE AMIDASE AMIC"/>
    <property type="match status" value="1"/>
</dbReference>
<dbReference type="GO" id="GO:0030288">
    <property type="term" value="C:outer membrane-bounded periplasmic space"/>
    <property type="evidence" value="ECO:0007669"/>
    <property type="project" value="TreeGrafter"/>
</dbReference>
<dbReference type="SMART" id="SM00287">
    <property type="entry name" value="SH3b"/>
    <property type="match status" value="1"/>
</dbReference>
<dbReference type="InterPro" id="IPR050695">
    <property type="entry name" value="N-acetylmuramoyl_amidase_3"/>
</dbReference>
<feature type="compositionally biased region" description="Basic and acidic residues" evidence="3">
    <location>
        <begin position="107"/>
        <end position="125"/>
    </location>
</feature>
<dbReference type="OrthoDB" id="9806267at2"/>
<comment type="caution">
    <text evidence="6">The sequence shown here is derived from an EMBL/GenBank/DDBJ whole genome shotgun (WGS) entry which is preliminary data.</text>
</comment>
<dbReference type="PROSITE" id="PS51781">
    <property type="entry name" value="SH3B"/>
    <property type="match status" value="1"/>
</dbReference>